<dbReference type="STRING" id="196109.A0A136IK73"/>
<keyword evidence="1 3" id="KW-0378">Hydrolase</keyword>
<evidence type="ECO:0000256" key="1">
    <source>
        <dbReference type="ARBA" id="ARBA00022801"/>
    </source>
</evidence>
<dbReference type="GO" id="GO:0016787">
    <property type="term" value="F:hydrolase activity"/>
    <property type="evidence" value="ECO:0007669"/>
    <property type="project" value="UniProtKB-KW"/>
</dbReference>
<dbReference type="InterPro" id="IPR029058">
    <property type="entry name" value="AB_hydrolase_fold"/>
</dbReference>
<dbReference type="InParanoid" id="A0A136IK73"/>
<name>A0A136IK73_9PEZI</name>
<protein>
    <submittedName>
        <fullName evidence="3">Alpha/Beta hydrolase protein</fullName>
    </submittedName>
</protein>
<evidence type="ECO:0000259" key="2">
    <source>
        <dbReference type="Pfam" id="PF07859"/>
    </source>
</evidence>
<dbReference type="Proteomes" id="UP000070501">
    <property type="component" value="Unassembled WGS sequence"/>
</dbReference>
<evidence type="ECO:0000313" key="4">
    <source>
        <dbReference type="Proteomes" id="UP000070501"/>
    </source>
</evidence>
<reference evidence="4" key="1">
    <citation type="submission" date="2016-02" db="EMBL/GenBank/DDBJ databases">
        <title>Draft genome sequence of Microdochium bolleyi, a fungal endophyte of beachgrass.</title>
        <authorList>
            <consortium name="DOE Joint Genome Institute"/>
            <person name="David A.S."/>
            <person name="May G."/>
            <person name="Haridas S."/>
            <person name="Lim J."/>
            <person name="Wang M."/>
            <person name="Labutti K."/>
            <person name="Lipzen A."/>
            <person name="Barry K."/>
            <person name="Grigoriev I.V."/>
        </authorList>
    </citation>
    <scope>NUCLEOTIDE SEQUENCE [LARGE SCALE GENOMIC DNA]</scope>
    <source>
        <strain evidence="4">J235TASD1</strain>
    </source>
</reference>
<dbReference type="OrthoDB" id="19653at2759"/>
<accession>A0A136IK73</accession>
<dbReference type="InterPro" id="IPR013094">
    <property type="entry name" value="AB_hydrolase_3"/>
</dbReference>
<gene>
    <name evidence="3" type="ORF">Micbo1qcDRAFT_128279</name>
</gene>
<sequence>MIVSLARECRRWFRPAIDAVFGRDMPWACRWRLLAIQPLVLLTTAIHTLPYLWPTTRPFTVEYITVDTGSTLRVLVYVPSPRKDTTTATPAPLRPLHLDIHGGAFIGGNPEEGAAFCSRVARETGAVVVSPTYRYAPRHCFPAAADDIDAFVRYLHGHAADRWAADPQLLTLSGWSAGGNLALAAAQQESCHEPAGTAFKGAVLFYAALDLNRSPGEKPKPEGMGGKDPMAWLYPLFDSYASRARAAHTTDPRFSPFQARLRTLPRHMLFVVPHIDLLVQEQLLFTDRVRHEIGSSSQNDHGHSPARTTDVLYVEHPKAFHGYLNCKWYSTCIVP</sequence>
<evidence type="ECO:0000313" key="3">
    <source>
        <dbReference type="EMBL" id="KXJ85315.1"/>
    </source>
</evidence>
<dbReference type="Pfam" id="PF07859">
    <property type="entry name" value="Abhydrolase_3"/>
    <property type="match status" value="1"/>
</dbReference>
<dbReference type="Gene3D" id="3.40.50.1820">
    <property type="entry name" value="alpha/beta hydrolase"/>
    <property type="match status" value="1"/>
</dbReference>
<dbReference type="PANTHER" id="PTHR48081">
    <property type="entry name" value="AB HYDROLASE SUPERFAMILY PROTEIN C4A8.06C"/>
    <property type="match status" value="1"/>
</dbReference>
<organism evidence="3 4">
    <name type="scientific">Microdochium bolleyi</name>
    <dbReference type="NCBI Taxonomy" id="196109"/>
    <lineage>
        <taxon>Eukaryota</taxon>
        <taxon>Fungi</taxon>
        <taxon>Dikarya</taxon>
        <taxon>Ascomycota</taxon>
        <taxon>Pezizomycotina</taxon>
        <taxon>Sordariomycetes</taxon>
        <taxon>Xylariomycetidae</taxon>
        <taxon>Xylariales</taxon>
        <taxon>Microdochiaceae</taxon>
        <taxon>Microdochium</taxon>
    </lineage>
</organism>
<feature type="domain" description="Alpha/beta hydrolase fold-3" evidence="2">
    <location>
        <begin position="99"/>
        <end position="291"/>
    </location>
</feature>
<dbReference type="PANTHER" id="PTHR48081:SF8">
    <property type="entry name" value="ALPHA_BETA HYDROLASE FOLD-3 DOMAIN-CONTAINING PROTEIN-RELATED"/>
    <property type="match status" value="1"/>
</dbReference>
<proteinExistence type="predicted"/>
<keyword evidence="4" id="KW-1185">Reference proteome</keyword>
<dbReference type="EMBL" id="KQ964286">
    <property type="protein sequence ID" value="KXJ85315.1"/>
    <property type="molecule type" value="Genomic_DNA"/>
</dbReference>
<dbReference type="InterPro" id="IPR050300">
    <property type="entry name" value="GDXG_lipolytic_enzyme"/>
</dbReference>
<dbReference type="AlphaFoldDB" id="A0A136IK73"/>
<dbReference type="SUPFAM" id="SSF53474">
    <property type="entry name" value="alpha/beta-Hydrolases"/>
    <property type="match status" value="1"/>
</dbReference>